<dbReference type="PROSITE" id="PS50977">
    <property type="entry name" value="HTH_TETR_2"/>
    <property type="match status" value="2"/>
</dbReference>
<dbReference type="Gene3D" id="1.10.10.60">
    <property type="entry name" value="Homeodomain-like"/>
    <property type="match status" value="2"/>
</dbReference>
<keyword evidence="1" id="KW-0805">Transcription regulation</keyword>
<organism evidence="6 7">
    <name type="scientific">Prescottella agglutinans</name>
    <dbReference type="NCBI Taxonomy" id="1644129"/>
    <lineage>
        <taxon>Bacteria</taxon>
        <taxon>Bacillati</taxon>
        <taxon>Actinomycetota</taxon>
        <taxon>Actinomycetes</taxon>
        <taxon>Mycobacteriales</taxon>
        <taxon>Nocardiaceae</taxon>
        <taxon>Prescottella</taxon>
    </lineage>
</organism>
<keyword evidence="2 4" id="KW-0238">DNA-binding</keyword>
<evidence type="ECO:0000256" key="3">
    <source>
        <dbReference type="ARBA" id="ARBA00023163"/>
    </source>
</evidence>
<feature type="DNA-binding region" description="H-T-H motif" evidence="4">
    <location>
        <begin position="37"/>
        <end position="56"/>
    </location>
</feature>
<dbReference type="PRINTS" id="PR00455">
    <property type="entry name" value="HTHTETR"/>
</dbReference>
<feature type="DNA-binding region" description="H-T-H motif" evidence="4">
    <location>
        <begin position="240"/>
        <end position="259"/>
    </location>
</feature>
<evidence type="ECO:0000313" key="7">
    <source>
        <dbReference type="Proteomes" id="UP001160334"/>
    </source>
</evidence>
<evidence type="ECO:0000256" key="1">
    <source>
        <dbReference type="ARBA" id="ARBA00023015"/>
    </source>
</evidence>
<accession>A0ABT6MDR4</accession>
<feature type="domain" description="HTH tetR-type" evidence="5">
    <location>
        <begin position="217"/>
        <end position="277"/>
    </location>
</feature>
<reference evidence="6 7" key="1">
    <citation type="submission" date="2023-04" db="EMBL/GenBank/DDBJ databases">
        <title>Forest soil microbial communities from Buena Vista Peninsula, Colon Province, Panama.</title>
        <authorList>
            <person name="Bouskill N."/>
        </authorList>
    </citation>
    <scope>NUCLEOTIDE SEQUENCE [LARGE SCALE GENOMIC DNA]</scope>
    <source>
        <strain evidence="6 7">CFH S0262</strain>
    </source>
</reference>
<dbReference type="PANTHER" id="PTHR30055:SF234">
    <property type="entry name" value="HTH-TYPE TRANSCRIPTIONAL REGULATOR BETI"/>
    <property type="match status" value="1"/>
</dbReference>
<dbReference type="Pfam" id="PF00440">
    <property type="entry name" value="TetR_N"/>
    <property type="match status" value="2"/>
</dbReference>
<protein>
    <submittedName>
        <fullName evidence="6">AcrR family transcriptional regulator</fullName>
    </submittedName>
</protein>
<proteinExistence type="predicted"/>
<evidence type="ECO:0000256" key="4">
    <source>
        <dbReference type="PROSITE-ProRule" id="PRU00335"/>
    </source>
</evidence>
<name>A0ABT6MDR4_9NOCA</name>
<evidence type="ECO:0000259" key="5">
    <source>
        <dbReference type="PROSITE" id="PS50977"/>
    </source>
</evidence>
<dbReference type="Gene3D" id="1.10.357.10">
    <property type="entry name" value="Tetracycline Repressor, domain 2"/>
    <property type="match status" value="2"/>
</dbReference>
<evidence type="ECO:0000313" key="6">
    <source>
        <dbReference type="EMBL" id="MDH6282447.1"/>
    </source>
</evidence>
<dbReference type="InterPro" id="IPR009057">
    <property type="entry name" value="Homeodomain-like_sf"/>
</dbReference>
<dbReference type="InterPro" id="IPR050109">
    <property type="entry name" value="HTH-type_TetR-like_transc_reg"/>
</dbReference>
<dbReference type="PANTHER" id="PTHR30055">
    <property type="entry name" value="HTH-TYPE TRANSCRIPTIONAL REGULATOR RUTR"/>
    <property type="match status" value="1"/>
</dbReference>
<dbReference type="EMBL" id="JARXVC010000010">
    <property type="protein sequence ID" value="MDH6282447.1"/>
    <property type="molecule type" value="Genomic_DNA"/>
</dbReference>
<dbReference type="Proteomes" id="UP001160334">
    <property type="component" value="Unassembled WGS sequence"/>
</dbReference>
<feature type="domain" description="HTH tetR-type" evidence="5">
    <location>
        <begin position="14"/>
        <end position="74"/>
    </location>
</feature>
<dbReference type="InterPro" id="IPR001647">
    <property type="entry name" value="HTH_TetR"/>
</dbReference>
<dbReference type="SUPFAM" id="SSF46689">
    <property type="entry name" value="Homeodomain-like"/>
    <property type="match status" value="2"/>
</dbReference>
<sequence>MAQRTVTEPRRRPKNRKAQIAAVAAEAFSERGYHSVSVDDIAATVGISGPALYRHYPNKYALFLDAATGLVTSLQSAIAADAEREVPDAAQRLDGQILTTIRTTVTNRRTAGLYRWESRYLEATDRACIRGAIGAVNRRMGATLAELRPELPERDNFLICVAMLSVAGSITVHRANLPRRHLESLLLDACRALSRIDLPTPTEPDVARAATAGIPLSNKREVLLNESIVLFHARGYHEVSIEDIGAAAGINASGVYRHFASKSDLLAAAFHRAADRLAAAVGSALSGSTTPREALRSLVDVYVRLSFAQSELMSVYFAEIGSLPDAQRTELRNVQRLNVEEWAHLLGETRTELSAAECRFLVHGALSLVLDVGRVMRFDTTRVNEARVQAMMLTTLFGDSTDDPGGTA</sequence>
<evidence type="ECO:0000256" key="2">
    <source>
        <dbReference type="ARBA" id="ARBA00023125"/>
    </source>
</evidence>
<keyword evidence="3" id="KW-0804">Transcription</keyword>
<gene>
    <name evidence="6" type="ORF">M2280_003678</name>
</gene>
<keyword evidence="7" id="KW-1185">Reference proteome</keyword>
<comment type="caution">
    <text evidence="6">The sequence shown here is derived from an EMBL/GenBank/DDBJ whole genome shotgun (WGS) entry which is preliminary data.</text>
</comment>